<accession>A0A915DPP1</accession>
<dbReference type="InterPro" id="IPR019734">
    <property type="entry name" value="TPR_rpt"/>
</dbReference>
<name>A0A915DPP1_9BILA</name>
<feature type="repeat" description="TPR" evidence="1">
    <location>
        <begin position="7"/>
        <end position="40"/>
    </location>
</feature>
<organism evidence="2 3">
    <name type="scientific">Ditylenchus dipsaci</name>
    <dbReference type="NCBI Taxonomy" id="166011"/>
    <lineage>
        <taxon>Eukaryota</taxon>
        <taxon>Metazoa</taxon>
        <taxon>Ecdysozoa</taxon>
        <taxon>Nematoda</taxon>
        <taxon>Chromadorea</taxon>
        <taxon>Rhabditida</taxon>
        <taxon>Tylenchina</taxon>
        <taxon>Tylenchomorpha</taxon>
        <taxon>Sphaerularioidea</taxon>
        <taxon>Anguinidae</taxon>
        <taxon>Anguininae</taxon>
        <taxon>Ditylenchus</taxon>
    </lineage>
</organism>
<reference evidence="3" key="1">
    <citation type="submission" date="2022-11" db="UniProtKB">
        <authorList>
            <consortium name="WormBaseParasite"/>
        </authorList>
    </citation>
    <scope>IDENTIFICATION</scope>
</reference>
<dbReference type="AlphaFoldDB" id="A0A915DPP1"/>
<dbReference type="WBParaSite" id="jg22307">
    <property type="protein sequence ID" value="jg22307"/>
    <property type="gene ID" value="jg22307"/>
</dbReference>
<evidence type="ECO:0000313" key="3">
    <source>
        <dbReference type="WBParaSite" id="jg22307"/>
    </source>
</evidence>
<evidence type="ECO:0000313" key="2">
    <source>
        <dbReference type="Proteomes" id="UP000887574"/>
    </source>
</evidence>
<keyword evidence="2" id="KW-1185">Reference proteome</keyword>
<protein>
    <submittedName>
        <fullName evidence="3">Tetratricopeptide repeat protein</fullName>
    </submittedName>
</protein>
<proteinExistence type="predicted"/>
<keyword evidence="1" id="KW-0802">TPR repeat</keyword>
<dbReference type="PROSITE" id="PS50005">
    <property type="entry name" value="TPR"/>
    <property type="match status" value="1"/>
</dbReference>
<dbReference type="SMART" id="SM00028">
    <property type="entry name" value="TPR"/>
    <property type="match status" value="1"/>
</dbReference>
<dbReference type="Gene3D" id="1.25.40.10">
    <property type="entry name" value="Tetratricopeptide repeat domain"/>
    <property type="match status" value="1"/>
</dbReference>
<dbReference type="Proteomes" id="UP000887574">
    <property type="component" value="Unplaced"/>
</dbReference>
<evidence type="ECO:0000256" key="1">
    <source>
        <dbReference type="PROSITE-ProRule" id="PRU00339"/>
    </source>
</evidence>
<sequence length="73" mass="8594">MMRPTWWEGYYHLGRAQFECEELEQAKTSLTTALALNPSNEQVQTELSNVEHELGRKSDKTISKEHYPLKWNI</sequence>
<dbReference type="SUPFAM" id="SSF48452">
    <property type="entry name" value="TPR-like"/>
    <property type="match status" value="1"/>
</dbReference>
<dbReference type="InterPro" id="IPR011990">
    <property type="entry name" value="TPR-like_helical_dom_sf"/>
</dbReference>